<name>A0A106BN86_THIDE</name>
<dbReference type="Gene3D" id="3.40.50.720">
    <property type="entry name" value="NAD(P)-binding Rossmann-like Domain"/>
    <property type="match status" value="1"/>
</dbReference>
<reference evidence="1 2" key="1">
    <citation type="journal article" date="2015" name="Appl. Environ. Microbiol.">
        <title>Aerobic and Anaerobic Thiosulfate Oxidation by a Cold-Adapted, Subglacial Chemoautotroph.</title>
        <authorList>
            <person name="Harrold Z.R."/>
            <person name="Skidmore M.L."/>
            <person name="Hamilton T.L."/>
            <person name="Desch L."/>
            <person name="Amada K."/>
            <person name="van Gelder W."/>
            <person name="Glover K."/>
            <person name="Roden E.E."/>
            <person name="Boyd E.S."/>
        </authorList>
    </citation>
    <scope>NUCLEOTIDE SEQUENCE [LARGE SCALE GENOMIC DNA]</scope>
    <source>
        <strain evidence="1 2">RG</strain>
    </source>
</reference>
<gene>
    <name evidence="1" type="ORF">ABW22_10515</name>
</gene>
<evidence type="ECO:0000313" key="1">
    <source>
        <dbReference type="EMBL" id="KVW95580.1"/>
    </source>
</evidence>
<dbReference type="SUPFAM" id="SSF52283">
    <property type="entry name" value="Formate/glycerate dehydrogenase catalytic domain-like"/>
    <property type="match status" value="1"/>
</dbReference>
<organism evidence="1 2">
    <name type="scientific">Thiobacillus denitrificans</name>
    <dbReference type="NCBI Taxonomy" id="36861"/>
    <lineage>
        <taxon>Bacteria</taxon>
        <taxon>Pseudomonadati</taxon>
        <taxon>Pseudomonadota</taxon>
        <taxon>Betaproteobacteria</taxon>
        <taxon>Nitrosomonadales</taxon>
        <taxon>Thiobacillaceae</taxon>
        <taxon>Thiobacillus</taxon>
    </lineage>
</organism>
<evidence type="ECO:0008006" key="3">
    <source>
        <dbReference type="Google" id="ProtNLM"/>
    </source>
</evidence>
<dbReference type="RefSeq" id="WP_059756004.1">
    <property type="nucleotide sequence ID" value="NZ_LDUG01000025.1"/>
</dbReference>
<sequence>MSVKERIAFLDCAAFTADDLPIPNFDHNWSEYPDSDAADIVPRLFWSTTVITHATPINADAIGQLHKLIRIIVTGPAVVDTAACEAREIAVRHLPTSDTPGQTLIDLLEALIAEARH</sequence>
<comment type="caution">
    <text evidence="1">The sequence shown here is derived from an EMBL/GenBank/DDBJ whole genome shotgun (WGS) entry which is preliminary data.</text>
</comment>
<keyword evidence="2" id="KW-1185">Reference proteome</keyword>
<dbReference type="Proteomes" id="UP000064243">
    <property type="component" value="Unassembled WGS sequence"/>
</dbReference>
<proteinExistence type="predicted"/>
<accession>A0A106BN86</accession>
<dbReference type="AlphaFoldDB" id="A0A106BN86"/>
<dbReference type="EMBL" id="LDUG01000025">
    <property type="protein sequence ID" value="KVW95580.1"/>
    <property type="molecule type" value="Genomic_DNA"/>
</dbReference>
<dbReference type="PATRIC" id="fig|36861.3.peg.1768"/>
<evidence type="ECO:0000313" key="2">
    <source>
        <dbReference type="Proteomes" id="UP000064243"/>
    </source>
</evidence>
<protein>
    <recommendedName>
        <fullName evidence="3">D-isomer specific 2-hydroxyacid dehydrogenase catalytic domain-containing protein</fullName>
    </recommendedName>
</protein>